<comment type="caution">
    <text evidence="3">The sequence shown here is derived from an EMBL/GenBank/DDBJ whole genome shotgun (WGS) entry which is preliminary data.</text>
</comment>
<keyword evidence="1" id="KW-0732">Signal</keyword>
<reference evidence="4" key="1">
    <citation type="journal article" date="2019" name="Int. J. Syst. Evol. Microbiol.">
        <title>The Global Catalogue of Microorganisms (GCM) 10K type strain sequencing project: providing services to taxonomists for standard genome sequencing and annotation.</title>
        <authorList>
            <consortium name="The Broad Institute Genomics Platform"/>
            <consortium name="The Broad Institute Genome Sequencing Center for Infectious Disease"/>
            <person name="Wu L."/>
            <person name="Ma J."/>
        </authorList>
    </citation>
    <scope>NUCLEOTIDE SEQUENCE [LARGE SCALE GENOMIC DNA]</scope>
    <source>
        <strain evidence="4">CCUG 59685</strain>
    </source>
</reference>
<evidence type="ECO:0000259" key="2">
    <source>
        <dbReference type="Pfam" id="PF07589"/>
    </source>
</evidence>
<organism evidence="3 4">
    <name type="scientific">Methylophilus glucosoxydans</name>
    <dbReference type="NCBI Taxonomy" id="752553"/>
    <lineage>
        <taxon>Bacteria</taxon>
        <taxon>Pseudomonadati</taxon>
        <taxon>Pseudomonadota</taxon>
        <taxon>Betaproteobacteria</taxon>
        <taxon>Nitrosomonadales</taxon>
        <taxon>Methylophilaceae</taxon>
        <taxon>Methylophilus</taxon>
    </lineage>
</organism>
<feature type="signal peptide" evidence="1">
    <location>
        <begin position="1"/>
        <end position="20"/>
    </location>
</feature>
<proteinExistence type="predicted"/>
<name>A0ABW3GII9_9PROT</name>
<feature type="domain" description="Ice-binding protein C-terminal" evidence="2">
    <location>
        <begin position="189"/>
        <end position="212"/>
    </location>
</feature>
<gene>
    <name evidence="3" type="ORF">ACFQ1T_01465</name>
</gene>
<dbReference type="InterPro" id="IPR013424">
    <property type="entry name" value="Ice-binding_C"/>
</dbReference>
<accession>A0ABW3GII9</accession>
<evidence type="ECO:0000313" key="4">
    <source>
        <dbReference type="Proteomes" id="UP001597106"/>
    </source>
</evidence>
<dbReference type="RefSeq" id="WP_379073486.1">
    <property type="nucleotide sequence ID" value="NZ_JBHTJW010000001.1"/>
</dbReference>
<dbReference type="EMBL" id="JBHTJW010000001">
    <property type="protein sequence ID" value="MFD0928437.1"/>
    <property type="molecule type" value="Genomic_DNA"/>
</dbReference>
<evidence type="ECO:0000313" key="3">
    <source>
        <dbReference type="EMBL" id="MFD0928437.1"/>
    </source>
</evidence>
<protein>
    <submittedName>
        <fullName evidence="3">PEP-CTERM sorting domain-containing protein</fullName>
    </submittedName>
</protein>
<evidence type="ECO:0000256" key="1">
    <source>
        <dbReference type="SAM" id="SignalP"/>
    </source>
</evidence>
<feature type="chain" id="PRO_5046243400" evidence="1">
    <location>
        <begin position="21"/>
        <end position="218"/>
    </location>
</feature>
<keyword evidence="4" id="KW-1185">Reference proteome</keyword>
<dbReference type="Pfam" id="PF07589">
    <property type="entry name" value="PEP-CTERM"/>
    <property type="match status" value="1"/>
</dbReference>
<dbReference type="Proteomes" id="UP001597106">
    <property type="component" value="Unassembled WGS sequence"/>
</dbReference>
<sequence>MKFSALAFTLGMLFNSYAFATQAVWDTANPWGSLTPASYAEWNVFNSTNDNTPDVAVTAGITASVQETTGGAFITGGGNIYSFSGATAFTATLSGASTGLFDVYLRIATLGTLANSSATLNGVTATSVLQFNEDQGTVMGGATAEQELYWKWSNVAASSLYTFKFNANSSSMSLDQLALAAVSVPTVTPVPEPEAFSLMGLGLGLMAFVARRNAKKQA</sequence>